<protein>
    <recommendedName>
        <fullName evidence="1">FACT complex subunit</fullName>
    </recommendedName>
</protein>
<comment type="caution">
    <text evidence="3">The sequence shown here is derived from an EMBL/GenBank/DDBJ whole genome shotgun (WGS) entry which is preliminary data.</text>
</comment>
<evidence type="ECO:0000313" key="3">
    <source>
        <dbReference type="EMBL" id="KAI5394694.1"/>
    </source>
</evidence>
<evidence type="ECO:0000256" key="1">
    <source>
        <dbReference type="RuleBase" id="RU367052"/>
    </source>
</evidence>
<dbReference type="SUPFAM" id="SSF55920">
    <property type="entry name" value="Creatinase/aminopeptidase"/>
    <property type="match status" value="1"/>
</dbReference>
<name>A0A9D4W292_PEA</name>
<dbReference type="AlphaFoldDB" id="A0A9D4W292"/>
<dbReference type="Pfam" id="PF00557">
    <property type="entry name" value="Peptidase_M24"/>
    <property type="match status" value="1"/>
</dbReference>
<comment type="subunit">
    <text evidence="1">Component of the FACT complex.</text>
</comment>
<evidence type="ECO:0000313" key="4">
    <source>
        <dbReference type="Proteomes" id="UP001058974"/>
    </source>
</evidence>
<organism evidence="3 4">
    <name type="scientific">Pisum sativum</name>
    <name type="common">Garden pea</name>
    <name type="synonym">Lathyrus oleraceus</name>
    <dbReference type="NCBI Taxonomy" id="3888"/>
    <lineage>
        <taxon>Eukaryota</taxon>
        <taxon>Viridiplantae</taxon>
        <taxon>Streptophyta</taxon>
        <taxon>Embryophyta</taxon>
        <taxon>Tracheophyta</taxon>
        <taxon>Spermatophyta</taxon>
        <taxon>Magnoliopsida</taxon>
        <taxon>eudicotyledons</taxon>
        <taxon>Gunneridae</taxon>
        <taxon>Pentapetalae</taxon>
        <taxon>rosids</taxon>
        <taxon>fabids</taxon>
        <taxon>Fabales</taxon>
        <taxon>Fabaceae</taxon>
        <taxon>Papilionoideae</taxon>
        <taxon>50 kb inversion clade</taxon>
        <taxon>NPAAA clade</taxon>
        <taxon>Hologalegina</taxon>
        <taxon>IRL clade</taxon>
        <taxon>Fabeae</taxon>
        <taxon>Lathyrus</taxon>
    </lineage>
</organism>
<dbReference type="EMBL" id="JAMSHJ010000006">
    <property type="protein sequence ID" value="KAI5394694.1"/>
    <property type="molecule type" value="Genomic_DNA"/>
</dbReference>
<dbReference type="InterPro" id="IPR000994">
    <property type="entry name" value="Pept_M24"/>
</dbReference>
<dbReference type="Gene3D" id="3.90.230.10">
    <property type="entry name" value="Creatinase/methionine aminopeptidase superfamily"/>
    <property type="match status" value="2"/>
</dbReference>
<keyword evidence="4" id="KW-1185">Reference proteome</keyword>
<dbReference type="GO" id="GO:0031491">
    <property type="term" value="F:nucleosome binding"/>
    <property type="evidence" value="ECO:0007669"/>
    <property type="project" value="TreeGrafter"/>
</dbReference>
<evidence type="ECO:0000259" key="2">
    <source>
        <dbReference type="Pfam" id="PF00557"/>
    </source>
</evidence>
<keyword evidence="1" id="KW-0158">Chromosome</keyword>
<dbReference type="PANTHER" id="PTHR13980">
    <property type="entry name" value="CDC68 RELATED"/>
    <property type="match status" value="1"/>
</dbReference>
<dbReference type="GO" id="GO:0035101">
    <property type="term" value="C:FACT complex"/>
    <property type="evidence" value="ECO:0007669"/>
    <property type="project" value="UniProtKB-UniRule"/>
</dbReference>
<comment type="function">
    <text evidence="1">Component of the FACT complex, a general chromatin factor that acts to reorganize nucleosomes. The FACT complex is involved in multiple processes that require DNA as a template such as mRNA elongation, DNA replication and DNA repair. During transcription elongation the FACT complex acts as a histone chaperone that both destabilizes and restores nucleosomal structure. It facilitates the passage of RNA polymerase II and transcription by promoting the dissociation of one histone H2A-H2B dimer from the nucleosome, then subsequently promotes the reestablishment of the nucleosome following the passage of RNA polymerase II.</text>
</comment>
<keyword evidence="1" id="KW-0805">Transcription regulation</keyword>
<reference evidence="3 4" key="1">
    <citation type="journal article" date="2022" name="Nat. Genet.">
        <title>Improved pea reference genome and pan-genome highlight genomic features and evolutionary characteristics.</title>
        <authorList>
            <person name="Yang T."/>
            <person name="Liu R."/>
            <person name="Luo Y."/>
            <person name="Hu S."/>
            <person name="Wang D."/>
            <person name="Wang C."/>
            <person name="Pandey M.K."/>
            <person name="Ge S."/>
            <person name="Xu Q."/>
            <person name="Li N."/>
            <person name="Li G."/>
            <person name="Huang Y."/>
            <person name="Saxena R.K."/>
            <person name="Ji Y."/>
            <person name="Li M."/>
            <person name="Yan X."/>
            <person name="He Y."/>
            <person name="Liu Y."/>
            <person name="Wang X."/>
            <person name="Xiang C."/>
            <person name="Varshney R.K."/>
            <person name="Ding H."/>
            <person name="Gao S."/>
            <person name="Zong X."/>
        </authorList>
    </citation>
    <scope>NUCLEOTIDE SEQUENCE [LARGE SCALE GENOMIC DNA]</scope>
    <source>
        <strain evidence="3 4">cv. Zhongwan 6</strain>
    </source>
</reference>
<dbReference type="InterPro" id="IPR036005">
    <property type="entry name" value="Creatinase/aminopeptidase-like"/>
</dbReference>
<keyword evidence="1" id="KW-0227">DNA damage</keyword>
<gene>
    <name evidence="3" type="ORF">KIW84_061357</name>
</gene>
<keyword evidence="1" id="KW-0235">DNA replication</keyword>
<dbReference type="InterPro" id="IPR040258">
    <property type="entry name" value="Spt16"/>
</dbReference>
<comment type="subcellular location">
    <subcellularLocation>
        <location evidence="1">Nucleus</location>
    </subcellularLocation>
    <subcellularLocation>
        <location evidence="1">Chromosome</location>
    </subcellularLocation>
</comment>
<feature type="domain" description="Peptidase M24" evidence="2">
    <location>
        <begin position="47"/>
        <end position="173"/>
    </location>
</feature>
<dbReference type="GO" id="GO:0006368">
    <property type="term" value="P:transcription elongation by RNA polymerase II"/>
    <property type="evidence" value="ECO:0007669"/>
    <property type="project" value="TreeGrafter"/>
</dbReference>
<accession>A0A9D4W292</accession>
<dbReference type="Proteomes" id="UP001058974">
    <property type="component" value="Chromosome 6"/>
</dbReference>
<keyword evidence="1" id="KW-0234">DNA repair</keyword>
<dbReference type="GO" id="GO:0006281">
    <property type="term" value="P:DNA repair"/>
    <property type="evidence" value="ECO:0007669"/>
    <property type="project" value="UniProtKB-UniRule"/>
</dbReference>
<keyword evidence="1" id="KW-0804">Transcription</keyword>
<dbReference type="PANTHER" id="PTHR13980:SF18">
    <property type="entry name" value="FACT COMPLEX SUBUNIT SPT16"/>
    <property type="match status" value="1"/>
</dbReference>
<comment type="similarity">
    <text evidence="1">Belongs to the peptidase M24 family. SPT16 subfamily.</text>
</comment>
<feature type="non-terminal residue" evidence="3">
    <location>
        <position position="1"/>
    </location>
</feature>
<proteinExistence type="inferred from homology"/>
<sequence length="227" mass="24895">IAREEPEGKLLEAWAEKLKSSKFNLSDVANGFSALFSAKSNEEITSIKRAAYLTTSVMKNFVVSKLENVIDEEKKILHSTWMEETEKVILEPSKVNCKLKADNVDICYPPIFQSGGKFDLRPSAVSNDEALCYDSASVIICAVGARYKSYCSNIARTFLIDADPIQTAVSVVEKDAPDVVSCLTKSAGTGIGIEFRESGLNINAKNDQIIKEGMVFNVSIGFQNFAM</sequence>
<dbReference type="GO" id="GO:0006260">
    <property type="term" value="P:DNA replication"/>
    <property type="evidence" value="ECO:0007669"/>
    <property type="project" value="UniProtKB-KW"/>
</dbReference>
<keyword evidence="1" id="KW-0539">Nucleus</keyword>
<dbReference type="Gramene" id="Psat06G0135700-T2">
    <property type="protein sequence ID" value="KAI5394694.1"/>
    <property type="gene ID" value="KIW84_061357"/>
</dbReference>